<evidence type="ECO:0000313" key="9">
    <source>
        <dbReference type="Proteomes" id="UP000807504"/>
    </source>
</evidence>
<feature type="region of interest" description="Disordered" evidence="5">
    <location>
        <begin position="42"/>
        <end position="142"/>
    </location>
</feature>
<dbReference type="AlphaFoldDB" id="A0A8T0FXE6"/>
<dbReference type="Pfam" id="PF01428">
    <property type="entry name" value="zf-AN1"/>
    <property type="match status" value="1"/>
</dbReference>
<sequence>MERDTNQMSQSPSLCRSGCGFYGSPKTDGLCSKCYKDALKRKQANPAPPQLSGRTSPAASSAVSSVSECDDKDILSKDDLSTASPTVPAVVVTPPSQDQSKPETSKQTLIESETSPASPASSEKGEGESSQQDDSLEKDQKKKKNRCHVCKKKVGLTGFPCRCSGLFCSVHRYSNEHNCTFDYKQLGAQEIRKNNPLVEQISDIQAKINRIVVNAQEIRKSVKIEYFSWSGLDGLKLLGLGLAVFDDHHVFWLTFRNIFSAIDRLCMRYAGAIKIGYFNRTLRDDPTHLVSRFLYRVRVKKRHGRLSQIDMIISEIEHTRFCLDL</sequence>
<accession>A0A8T0FXE6</accession>
<evidence type="ECO:0000259" key="6">
    <source>
        <dbReference type="PROSITE" id="PS51036"/>
    </source>
</evidence>
<gene>
    <name evidence="8" type="ORF">HNY73_000205</name>
</gene>
<dbReference type="Gene3D" id="4.10.1110.10">
    <property type="entry name" value="AN1-like Zinc finger"/>
    <property type="match status" value="1"/>
</dbReference>
<reference evidence="8" key="2">
    <citation type="submission" date="2020-06" db="EMBL/GenBank/DDBJ databases">
        <authorList>
            <person name="Sheffer M."/>
        </authorList>
    </citation>
    <scope>NUCLEOTIDE SEQUENCE</scope>
</reference>
<dbReference type="PANTHER" id="PTHR10634">
    <property type="entry name" value="AN1-TYPE ZINC FINGER PROTEIN"/>
    <property type="match status" value="1"/>
</dbReference>
<evidence type="ECO:0000256" key="3">
    <source>
        <dbReference type="ARBA" id="ARBA00022833"/>
    </source>
</evidence>
<dbReference type="SUPFAM" id="SSF57716">
    <property type="entry name" value="Glucocorticoid receptor-like (DNA-binding domain)"/>
    <property type="match status" value="1"/>
</dbReference>
<keyword evidence="2 4" id="KW-0863">Zinc-finger</keyword>
<dbReference type="InterPro" id="IPR000058">
    <property type="entry name" value="Znf_AN1"/>
</dbReference>
<dbReference type="FunFam" id="4.10.1110.10:FF:000001">
    <property type="entry name" value="Zinc finger AN1-type containing 6"/>
    <property type="match status" value="1"/>
</dbReference>
<organism evidence="8 9">
    <name type="scientific">Argiope bruennichi</name>
    <name type="common">Wasp spider</name>
    <name type="synonym">Aranea bruennichi</name>
    <dbReference type="NCBI Taxonomy" id="94029"/>
    <lineage>
        <taxon>Eukaryota</taxon>
        <taxon>Metazoa</taxon>
        <taxon>Ecdysozoa</taxon>
        <taxon>Arthropoda</taxon>
        <taxon>Chelicerata</taxon>
        <taxon>Arachnida</taxon>
        <taxon>Araneae</taxon>
        <taxon>Araneomorphae</taxon>
        <taxon>Entelegynae</taxon>
        <taxon>Araneoidea</taxon>
        <taxon>Araneidae</taxon>
        <taxon>Argiope</taxon>
    </lineage>
</organism>
<evidence type="ECO:0000313" key="8">
    <source>
        <dbReference type="EMBL" id="KAF8795741.1"/>
    </source>
</evidence>
<reference evidence="8" key="1">
    <citation type="journal article" date="2020" name="bioRxiv">
        <title>Chromosome-level reference genome of the European wasp spider Argiope bruennichi: a resource for studies on range expansion and evolutionary adaptation.</title>
        <authorList>
            <person name="Sheffer M.M."/>
            <person name="Hoppe A."/>
            <person name="Krehenwinkel H."/>
            <person name="Uhl G."/>
            <person name="Kuss A.W."/>
            <person name="Jensen L."/>
            <person name="Jensen C."/>
            <person name="Gillespie R.G."/>
            <person name="Hoff K.J."/>
            <person name="Prost S."/>
        </authorList>
    </citation>
    <scope>NUCLEOTIDE SEQUENCE</scope>
</reference>
<dbReference type="PANTHER" id="PTHR10634:SF149">
    <property type="entry name" value="AN1-TYPE DOMAIN-CONTAINING PROTEIN-RELATED"/>
    <property type="match status" value="1"/>
</dbReference>
<evidence type="ECO:0000256" key="5">
    <source>
        <dbReference type="SAM" id="MobiDB-lite"/>
    </source>
</evidence>
<feature type="domain" description="A20-type" evidence="6">
    <location>
        <begin position="9"/>
        <end position="43"/>
    </location>
</feature>
<feature type="domain" description="AN1-type" evidence="7">
    <location>
        <begin position="141"/>
        <end position="187"/>
    </location>
</feature>
<dbReference type="Proteomes" id="UP000807504">
    <property type="component" value="Unassembled WGS sequence"/>
</dbReference>
<feature type="compositionally biased region" description="Low complexity" evidence="5">
    <location>
        <begin position="81"/>
        <end position="96"/>
    </location>
</feature>
<proteinExistence type="predicted"/>
<dbReference type="InterPro" id="IPR035896">
    <property type="entry name" value="AN1-like_Znf"/>
</dbReference>
<dbReference type="GO" id="GO:0008270">
    <property type="term" value="F:zinc ion binding"/>
    <property type="evidence" value="ECO:0007669"/>
    <property type="project" value="UniProtKB-KW"/>
</dbReference>
<keyword evidence="1" id="KW-0479">Metal-binding</keyword>
<feature type="compositionally biased region" description="Low complexity" evidence="5">
    <location>
        <begin position="111"/>
        <end position="122"/>
    </location>
</feature>
<dbReference type="EMBL" id="JABXBU010000001">
    <property type="protein sequence ID" value="KAF8795741.1"/>
    <property type="molecule type" value="Genomic_DNA"/>
</dbReference>
<evidence type="ECO:0000256" key="4">
    <source>
        <dbReference type="PROSITE-ProRule" id="PRU00449"/>
    </source>
</evidence>
<dbReference type="PROSITE" id="PS51039">
    <property type="entry name" value="ZF_AN1"/>
    <property type="match status" value="1"/>
</dbReference>
<evidence type="ECO:0000256" key="2">
    <source>
        <dbReference type="ARBA" id="ARBA00022771"/>
    </source>
</evidence>
<evidence type="ECO:0000256" key="1">
    <source>
        <dbReference type="ARBA" id="ARBA00022723"/>
    </source>
</evidence>
<evidence type="ECO:0000259" key="7">
    <source>
        <dbReference type="PROSITE" id="PS51039"/>
    </source>
</evidence>
<dbReference type="PROSITE" id="PS51036">
    <property type="entry name" value="ZF_A20"/>
    <property type="match status" value="1"/>
</dbReference>
<keyword evidence="9" id="KW-1185">Reference proteome</keyword>
<dbReference type="Pfam" id="PF01754">
    <property type="entry name" value="zf-A20"/>
    <property type="match status" value="1"/>
</dbReference>
<comment type="caution">
    <text evidence="8">The sequence shown here is derived from an EMBL/GenBank/DDBJ whole genome shotgun (WGS) entry which is preliminary data.</text>
</comment>
<dbReference type="Gene3D" id="1.20.5.4770">
    <property type="match status" value="1"/>
</dbReference>
<dbReference type="InterPro" id="IPR050652">
    <property type="entry name" value="AN1_A20_ZnFinger"/>
</dbReference>
<keyword evidence="3" id="KW-0862">Zinc</keyword>
<feature type="compositionally biased region" description="Low complexity" evidence="5">
    <location>
        <begin position="56"/>
        <end position="67"/>
    </location>
</feature>
<protein>
    <submittedName>
        <fullName evidence="8">Zinc finger A20 and AN1 domain-containing</fullName>
    </submittedName>
</protein>
<dbReference type="SUPFAM" id="SSF118310">
    <property type="entry name" value="AN1-like Zinc finger"/>
    <property type="match status" value="1"/>
</dbReference>
<name>A0A8T0FXE6_ARGBR</name>
<dbReference type="SMART" id="SM00259">
    <property type="entry name" value="ZnF_A20"/>
    <property type="match status" value="1"/>
</dbReference>
<dbReference type="InterPro" id="IPR002653">
    <property type="entry name" value="Znf_A20"/>
</dbReference>
<dbReference type="GO" id="GO:0003677">
    <property type="term" value="F:DNA binding"/>
    <property type="evidence" value="ECO:0007669"/>
    <property type="project" value="InterPro"/>
</dbReference>
<dbReference type="SMART" id="SM00154">
    <property type="entry name" value="ZnF_AN1"/>
    <property type="match status" value="1"/>
</dbReference>